<evidence type="ECO:0000256" key="1">
    <source>
        <dbReference type="ARBA" id="ARBA00022737"/>
    </source>
</evidence>
<dbReference type="SUPFAM" id="SSF82185">
    <property type="entry name" value="Histone H3 K4-specific methyltransferase SET7/9 N-terminal domain"/>
    <property type="match status" value="2"/>
</dbReference>
<evidence type="ECO:0000313" key="3">
    <source>
        <dbReference type="EMBL" id="AVK76742.1"/>
    </source>
</evidence>
<dbReference type="InterPro" id="IPR003409">
    <property type="entry name" value="MORN"/>
</dbReference>
<evidence type="ECO:0000259" key="2">
    <source>
        <dbReference type="PROSITE" id="PS50181"/>
    </source>
</evidence>
<dbReference type="InterPro" id="IPR036047">
    <property type="entry name" value="F-box-like_dom_sf"/>
</dbReference>
<dbReference type="EMBL" id="MG011691">
    <property type="protein sequence ID" value="AVK76742.1"/>
    <property type="molecule type" value="Genomic_DNA"/>
</dbReference>
<dbReference type="SUPFAM" id="SSF81383">
    <property type="entry name" value="F-box domain"/>
    <property type="match status" value="1"/>
</dbReference>
<dbReference type="Pfam" id="PF12937">
    <property type="entry name" value="F-box-like"/>
    <property type="match status" value="1"/>
</dbReference>
<sequence length="248" mass="28441">MQEHESTGLLDLPDELLLMVMEYGGAGIAGRLACTCRRLLNLALDDNLWKRLCTLKDDPDMEHFVPHPHWDWRWLYRAHVYRPCATPDLVLGSAWYNRAGVSYAGEWANGRPHGYGRTTDCGDWGLFTRQGYWRYGRMHGYCIVQRNYQETCRGEFRHGKMHGTVRFTGEAGVVYEGEARRGEKHGTGTMRYIDGGHYRGQFRRGVRHGHGTLTWPDGRTETGRWEDDAIVPETVVHGHDASVFASRD</sequence>
<dbReference type="RefSeq" id="YP_009480738.1">
    <property type="nucleotide sequence ID" value="NC_037665.1"/>
</dbReference>
<dbReference type="PANTHER" id="PTHR23084">
    <property type="entry name" value="PHOSPHATIDYLINOSITOL-4-PHOSPHATE 5-KINASE RELATED"/>
    <property type="match status" value="1"/>
</dbReference>
<dbReference type="PROSITE" id="PS50181">
    <property type="entry name" value="FBOX"/>
    <property type="match status" value="1"/>
</dbReference>
<gene>
    <name evidence="3" type="ORF">pmac_cds_54</name>
</gene>
<dbReference type="KEGG" id="vg:36841197"/>
<reference evidence="3" key="1">
    <citation type="journal article" date="2018" name="Nat. Commun.">
        <title>Diversity and evolution of the emerging Pandoraviridae family.</title>
        <authorList>
            <person name="Legendre M."/>
            <person name="Fabre E."/>
            <person name="Poirot O."/>
            <person name="Jeudy S."/>
            <person name="Lartigue A."/>
            <person name="Alempic J.M."/>
            <person name="Beucher L."/>
            <person name="Philippe N."/>
            <person name="Bertaux L."/>
            <person name="Christo-Foroux E."/>
            <person name="Labadie K."/>
            <person name="Coute Y."/>
            <person name="Abergel C."/>
            <person name="Claverie J.M."/>
        </authorList>
    </citation>
    <scope>NUCLEOTIDE SEQUENCE [LARGE SCALE GENOMIC DNA]</scope>
    <source>
        <strain evidence="3">Macleodensis</strain>
    </source>
</reference>
<dbReference type="SMART" id="SM00698">
    <property type="entry name" value="MORN"/>
    <property type="match status" value="3"/>
</dbReference>
<dbReference type="Pfam" id="PF02493">
    <property type="entry name" value="MORN"/>
    <property type="match status" value="5"/>
</dbReference>
<name>A0A2U7UEA6_9VIRU</name>
<dbReference type="PANTHER" id="PTHR23084:SF263">
    <property type="entry name" value="MORN REPEAT-CONTAINING PROTEIN 1"/>
    <property type="match status" value="1"/>
</dbReference>
<dbReference type="Gene3D" id="2.20.110.10">
    <property type="entry name" value="Histone H3 K4-specific methyltransferase SET7/9 N-terminal domain"/>
    <property type="match status" value="1"/>
</dbReference>
<dbReference type="InterPro" id="IPR001810">
    <property type="entry name" value="F-box_dom"/>
</dbReference>
<dbReference type="GeneID" id="36841197"/>
<dbReference type="Proteomes" id="UP000249758">
    <property type="component" value="Segment"/>
</dbReference>
<organism evidence="3">
    <name type="scientific">Pandoravirus macleodensis</name>
    <dbReference type="NCBI Taxonomy" id="2107707"/>
    <lineage>
        <taxon>Viruses</taxon>
        <taxon>Pandoravirus</taxon>
    </lineage>
</organism>
<feature type="domain" description="F-box" evidence="2">
    <location>
        <begin position="6"/>
        <end position="52"/>
    </location>
</feature>
<keyword evidence="1" id="KW-0677">Repeat</keyword>
<dbReference type="Gene3D" id="1.20.1280.50">
    <property type="match status" value="1"/>
</dbReference>
<proteinExistence type="predicted"/>
<protein>
    <submittedName>
        <fullName evidence="3">Morn repeat domain containing protein</fullName>
    </submittedName>
</protein>
<accession>A0A2U7UEA6</accession>